<proteinExistence type="predicted"/>
<dbReference type="Pfam" id="PF00248">
    <property type="entry name" value="Aldo_ket_red"/>
    <property type="match status" value="1"/>
</dbReference>
<reference evidence="2" key="1">
    <citation type="submission" date="2020-08" db="EMBL/GenBank/DDBJ databases">
        <authorList>
            <person name="Hu Y."/>
            <person name="Nguyen S.V."/>
            <person name="Li F."/>
            <person name="Fanning S."/>
        </authorList>
    </citation>
    <scope>NUCLEOTIDE SEQUENCE</scope>
    <source>
        <strain evidence="2">SYSU D8009</strain>
    </source>
</reference>
<dbReference type="GO" id="GO:0016491">
    <property type="term" value="F:oxidoreductase activity"/>
    <property type="evidence" value="ECO:0007669"/>
    <property type="project" value="InterPro"/>
</dbReference>
<evidence type="ECO:0000259" key="1">
    <source>
        <dbReference type="Pfam" id="PF00248"/>
    </source>
</evidence>
<keyword evidence="3" id="KW-1185">Reference proteome</keyword>
<evidence type="ECO:0000313" key="2">
    <source>
        <dbReference type="EMBL" id="MBC4018674.1"/>
    </source>
</evidence>
<name>A0A9X0R2S6_9PROT</name>
<gene>
    <name evidence="2" type="ORF">H7965_25765</name>
</gene>
<dbReference type="InterPro" id="IPR036812">
    <property type="entry name" value="NAD(P)_OxRdtase_dom_sf"/>
</dbReference>
<comment type="caution">
    <text evidence="2">The sequence shown here is derived from an EMBL/GenBank/DDBJ whole genome shotgun (WGS) entry which is preliminary data.</text>
</comment>
<dbReference type="PANTHER" id="PTHR42686:SF1">
    <property type="entry name" value="GH17980P-RELATED"/>
    <property type="match status" value="1"/>
</dbReference>
<dbReference type="PANTHER" id="PTHR42686">
    <property type="entry name" value="GH17980P-RELATED"/>
    <property type="match status" value="1"/>
</dbReference>
<accession>A0A9X0R2S6</accession>
<protein>
    <submittedName>
        <fullName evidence="2">Aldo/keto reductase</fullName>
    </submittedName>
</protein>
<dbReference type="Gene3D" id="3.20.20.100">
    <property type="entry name" value="NADP-dependent oxidoreductase domain"/>
    <property type="match status" value="1"/>
</dbReference>
<dbReference type="AlphaFoldDB" id="A0A9X0R2S6"/>
<dbReference type="InterPro" id="IPR023210">
    <property type="entry name" value="NADP_OxRdtase_dom"/>
</dbReference>
<organism evidence="2 3">
    <name type="scientific">Siccirubricoccus deserti</name>
    <dbReference type="NCBI Taxonomy" id="2013562"/>
    <lineage>
        <taxon>Bacteria</taxon>
        <taxon>Pseudomonadati</taxon>
        <taxon>Pseudomonadota</taxon>
        <taxon>Alphaproteobacteria</taxon>
        <taxon>Acetobacterales</taxon>
        <taxon>Roseomonadaceae</taxon>
        <taxon>Siccirubricoccus</taxon>
    </lineage>
</organism>
<sequence length="324" mass="33010">MEQRILGRSGLRVSALGYGAGAVGGLLVRGTPQEQEASLGRAFAAGITYVDTAPAYGDGESERNLGRALKALGATPWLGTKVRLPPAARGDIAGAIAASLEASLARLGRDSVDLFQLHDPIGSPGGYTLAQVLDEAVPAMQRLRDQGKCRFLGITALGDTAALGRLLSAGVIDTAQVPYNLLNPSWLAPMPAGLPGQDFAELGLDAVSCGVGLIGIRILAAGALSGTAERHPVAMPQVAPIASGADYATDLTTALRLTPLVAEGHASSLAELAIRYAITPPQIATALIGTASIEQLEIAIAAAEKGPLPVETLARIAAILAPGR</sequence>
<evidence type="ECO:0000313" key="3">
    <source>
        <dbReference type="Proteomes" id="UP000600101"/>
    </source>
</evidence>
<dbReference type="RefSeq" id="WP_186773420.1">
    <property type="nucleotide sequence ID" value="NZ_JACOMF010000070.1"/>
</dbReference>
<dbReference type="GO" id="GO:0005829">
    <property type="term" value="C:cytosol"/>
    <property type="evidence" value="ECO:0007669"/>
    <property type="project" value="TreeGrafter"/>
</dbReference>
<dbReference type="InterPro" id="IPR020471">
    <property type="entry name" value="AKR"/>
</dbReference>
<dbReference type="EMBL" id="JACOMF010000070">
    <property type="protein sequence ID" value="MBC4018674.1"/>
    <property type="molecule type" value="Genomic_DNA"/>
</dbReference>
<feature type="domain" description="NADP-dependent oxidoreductase" evidence="1">
    <location>
        <begin position="16"/>
        <end position="320"/>
    </location>
</feature>
<dbReference type="Proteomes" id="UP000600101">
    <property type="component" value="Unassembled WGS sequence"/>
</dbReference>
<dbReference type="SUPFAM" id="SSF51430">
    <property type="entry name" value="NAD(P)-linked oxidoreductase"/>
    <property type="match status" value="1"/>
</dbReference>